<dbReference type="EMBL" id="JAWWNJ010000006">
    <property type="protein sequence ID" value="KAK7053895.1"/>
    <property type="molecule type" value="Genomic_DNA"/>
</dbReference>
<evidence type="ECO:0000256" key="1">
    <source>
        <dbReference type="SAM" id="MobiDB-lite"/>
    </source>
</evidence>
<evidence type="ECO:0000313" key="2">
    <source>
        <dbReference type="EMBL" id="KAK7053895.1"/>
    </source>
</evidence>
<organism evidence="2 3">
    <name type="scientific">Favolaschia claudopus</name>
    <dbReference type="NCBI Taxonomy" id="2862362"/>
    <lineage>
        <taxon>Eukaryota</taxon>
        <taxon>Fungi</taxon>
        <taxon>Dikarya</taxon>
        <taxon>Basidiomycota</taxon>
        <taxon>Agaricomycotina</taxon>
        <taxon>Agaricomycetes</taxon>
        <taxon>Agaricomycetidae</taxon>
        <taxon>Agaricales</taxon>
        <taxon>Marasmiineae</taxon>
        <taxon>Mycenaceae</taxon>
        <taxon>Favolaschia</taxon>
    </lineage>
</organism>
<reference evidence="2 3" key="1">
    <citation type="journal article" date="2024" name="J Genomics">
        <title>Draft genome sequencing and assembly of Favolaschia claudopus CIRM-BRFM 2984 isolated from oak limbs.</title>
        <authorList>
            <person name="Navarro D."/>
            <person name="Drula E."/>
            <person name="Chaduli D."/>
            <person name="Cazenave R."/>
            <person name="Ahrendt S."/>
            <person name="Wang J."/>
            <person name="Lipzen A."/>
            <person name="Daum C."/>
            <person name="Barry K."/>
            <person name="Grigoriev I.V."/>
            <person name="Favel A."/>
            <person name="Rosso M.N."/>
            <person name="Martin F."/>
        </authorList>
    </citation>
    <scope>NUCLEOTIDE SEQUENCE [LARGE SCALE GENOMIC DNA]</scope>
    <source>
        <strain evidence="2 3">CIRM-BRFM 2984</strain>
    </source>
</reference>
<sequence>MSSNYVYNIAPSRFQPGSRSALPAAAPQAPTVARKQRVKKRNLGMSARLPEGYAFIPPANPLVFPSTYHLIEAGPMHERPRRKRSVLGALTNVAELVLPKRKEPKVIDSVKKVCGAGFSLTGDTHGGGAELLVGAVPLGWILTIQMVVALDCWFSIARISSLPLWRSYLHVMSWLRGSHERAKGQPKPSPTGLYPAASL</sequence>
<comment type="caution">
    <text evidence="2">The sequence shown here is derived from an EMBL/GenBank/DDBJ whole genome shotgun (WGS) entry which is preliminary data.</text>
</comment>
<dbReference type="Proteomes" id="UP001362999">
    <property type="component" value="Unassembled WGS sequence"/>
</dbReference>
<accession>A0AAW0DRP7</accession>
<proteinExistence type="predicted"/>
<gene>
    <name evidence="2" type="ORF">R3P38DRAFT_2852769</name>
</gene>
<dbReference type="AlphaFoldDB" id="A0AAW0DRP7"/>
<evidence type="ECO:0000313" key="3">
    <source>
        <dbReference type="Proteomes" id="UP001362999"/>
    </source>
</evidence>
<keyword evidence="3" id="KW-1185">Reference proteome</keyword>
<feature type="region of interest" description="Disordered" evidence="1">
    <location>
        <begin position="180"/>
        <end position="199"/>
    </location>
</feature>
<name>A0AAW0DRP7_9AGAR</name>
<protein>
    <submittedName>
        <fullName evidence="2">Uncharacterized protein</fullName>
    </submittedName>
</protein>